<evidence type="ECO:0000256" key="6">
    <source>
        <dbReference type="ARBA" id="ARBA00023136"/>
    </source>
</evidence>
<comment type="caution">
    <text evidence="8">The sequence shown here is derived from an EMBL/GenBank/DDBJ whole genome shotgun (WGS) entry which is preliminary data.</text>
</comment>
<keyword evidence="4 7" id="KW-0812">Transmembrane</keyword>
<gene>
    <name evidence="8" type="ORF">FB388_5099</name>
</gene>
<dbReference type="AlphaFoldDB" id="A0A543FVK5"/>
<feature type="transmembrane region" description="Helical" evidence="7">
    <location>
        <begin position="54"/>
        <end position="77"/>
    </location>
</feature>
<sequence length="176" mass="19329">MRGRLPAVLWLTCVWVLLWGTFTPASIVGGLVVAVLVTALFRLPPATDRLPVRPLRICGLVLFLLWDIAVSGVEVSWEVLRHGPRARGAIMAVPLIASSDQVVTIMASALSLSPGTMALQIDHDHDVWYVYALGPRDDADVDRARRRVVDMQRRVLSALGSPDEQAEAERLLGRMS</sequence>
<organism evidence="8 9">
    <name type="scientific">Pseudonocardia cypriaca</name>
    <dbReference type="NCBI Taxonomy" id="882449"/>
    <lineage>
        <taxon>Bacteria</taxon>
        <taxon>Bacillati</taxon>
        <taxon>Actinomycetota</taxon>
        <taxon>Actinomycetes</taxon>
        <taxon>Pseudonocardiales</taxon>
        <taxon>Pseudonocardiaceae</taxon>
        <taxon>Pseudonocardia</taxon>
    </lineage>
</organism>
<dbReference type="GO" id="GO:0008324">
    <property type="term" value="F:monoatomic cation transmembrane transporter activity"/>
    <property type="evidence" value="ECO:0007669"/>
    <property type="project" value="InterPro"/>
</dbReference>
<keyword evidence="5 7" id="KW-1133">Transmembrane helix</keyword>
<dbReference type="Pfam" id="PF01899">
    <property type="entry name" value="MNHE"/>
    <property type="match status" value="1"/>
</dbReference>
<name>A0A543FVK5_9PSEU</name>
<evidence type="ECO:0000256" key="3">
    <source>
        <dbReference type="ARBA" id="ARBA00022475"/>
    </source>
</evidence>
<comment type="subcellular location">
    <subcellularLocation>
        <location evidence="1">Cell membrane</location>
        <topology evidence="1">Multi-pass membrane protein</topology>
    </subcellularLocation>
</comment>
<dbReference type="NCBIfam" id="NF006521">
    <property type="entry name" value="PRK08965.1-5"/>
    <property type="match status" value="1"/>
</dbReference>
<proteinExistence type="inferred from homology"/>
<evidence type="ECO:0000313" key="9">
    <source>
        <dbReference type="Proteomes" id="UP000319818"/>
    </source>
</evidence>
<evidence type="ECO:0000256" key="4">
    <source>
        <dbReference type="ARBA" id="ARBA00022692"/>
    </source>
</evidence>
<evidence type="ECO:0000256" key="2">
    <source>
        <dbReference type="ARBA" id="ARBA00006228"/>
    </source>
</evidence>
<accession>A0A543FVK5</accession>
<dbReference type="InterPro" id="IPR002758">
    <property type="entry name" value="Cation_antiport_E"/>
</dbReference>
<dbReference type="PANTHER" id="PTHR34584:SF1">
    <property type="entry name" value="NA(+)_H(+) ANTIPORTER SUBUNIT E1"/>
    <property type="match status" value="1"/>
</dbReference>
<comment type="similarity">
    <text evidence="2">Belongs to the CPA3 antiporters (TC 2.A.63) subunit E family.</text>
</comment>
<protein>
    <submittedName>
        <fullName evidence="8">Multisubunit sodium/proton antiporter MrpE subunit</fullName>
    </submittedName>
</protein>
<dbReference type="Proteomes" id="UP000319818">
    <property type="component" value="Unassembled WGS sequence"/>
</dbReference>
<keyword evidence="3" id="KW-1003">Cell membrane</keyword>
<dbReference type="GO" id="GO:0005886">
    <property type="term" value="C:plasma membrane"/>
    <property type="evidence" value="ECO:0007669"/>
    <property type="project" value="UniProtKB-SubCell"/>
</dbReference>
<dbReference type="OrthoDB" id="3556991at2"/>
<keyword evidence="9" id="KW-1185">Reference proteome</keyword>
<dbReference type="RefSeq" id="WP_142104635.1">
    <property type="nucleotide sequence ID" value="NZ_VFPH01000002.1"/>
</dbReference>
<evidence type="ECO:0000313" key="8">
    <source>
        <dbReference type="EMBL" id="TQM37880.1"/>
    </source>
</evidence>
<dbReference type="EMBL" id="VFPH01000002">
    <property type="protein sequence ID" value="TQM37880.1"/>
    <property type="molecule type" value="Genomic_DNA"/>
</dbReference>
<evidence type="ECO:0000256" key="7">
    <source>
        <dbReference type="SAM" id="Phobius"/>
    </source>
</evidence>
<dbReference type="PANTHER" id="PTHR34584">
    <property type="entry name" value="NA(+)/H(+) ANTIPORTER SUBUNIT E1"/>
    <property type="match status" value="1"/>
</dbReference>
<evidence type="ECO:0000256" key="1">
    <source>
        <dbReference type="ARBA" id="ARBA00004651"/>
    </source>
</evidence>
<keyword evidence="6 7" id="KW-0472">Membrane</keyword>
<reference evidence="8 9" key="1">
    <citation type="submission" date="2019-06" db="EMBL/GenBank/DDBJ databases">
        <title>Sequencing the genomes of 1000 actinobacteria strains.</title>
        <authorList>
            <person name="Klenk H.-P."/>
        </authorList>
    </citation>
    <scope>NUCLEOTIDE SEQUENCE [LARGE SCALE GENOMIC DNA]</scope>
    <source>
        <strain evidence="8 9">DSM 45511</strain>
    </source>
</reference>
<evidence type="ECO:0000256" key="5">
    <source>
        <dbReference type="ARBA" id="ARBA00022989"/>
    </source>
</evidence>